<evidence type="ECO:0000259" key="9">
    <source>
        <dbReference type="Pfam" id="PF13742"/>
    </source>
</evidence>
<dbReference type="EC" id="3.1.11.6" evidence="5"/>
<comment type="subcellular location">
    <subcellularLocation>
        <location evidence="5 6">Cytoplasm</location>
    </subcellularLocation>
</comment>
<dbReference type="InterPro" id="IPR003753">
    <property type="entry name" value="Exonuc_VII_L"/>
</dbReference>
<reference evidence="10 11" key="1">
    <citation type="submission" date="2023-01" db="EMBL/GenBank/DDBJ databases">
        <title>Novel species of the genus Asticcacaulis isolated from rivers.</title>
        <authorList>
            <person name="Lu H."/>
        </authorList>
    </citation>
    <scope>NUCLEOTIDE SEQUENCE [LARGE SCALE GENOMIC DNA]</scope>
    <source>
        <strain evidence="10 11">DXS10W</strain>
    </source>
</reference>
<keyword evidence="11" id="KW-1185">Reference proteome</keyword>
<feature type="domain" description="Exonuclease VII large subunit C-terminal" evidence="8">
    <location>
        <begin position="134"/>
        <end position="402"/>
    </location>
</feature>
<keyword evidence="2 5" id="KW-0540">Nuclease</keyword>
<dbReference type="CDD" id="cd04489">
    <property type="entry name" value="ExoVII_LU_OBF"/>
    <property type="match status" value="1"/>
</dbReference>
<protein>
    <recommendedName>
        <fullName evidence="5">Exodeoxyribonuclease 7 large subunit</fullName>
        <ecNumber evidence="5">3.1.11.6</ecNumber>
    </recommendedName>
    <alternativeName>
        <fullName evidence="5">Exodeoxyribonuclease VII large subunit</fullName>
        <shortName evidence="5">Exonuclease VII large subunit</shortName>
    </alternativeName>
</protein>
<sequence length="548" mass="59918">MSEDLRSPADSQSNSPPWSVSELAGALKRTIESAYDHVRLRGEISKVTRHTSGHVYLTLKDDRAAIDGVIWKGNVSRLKAQPQAGLEVIVTGKLTTFPASSKYQIVIESLEAAGIGALLAQLERTKAKLHGEGLFAAERKKRLPFAPKTIGVITSPTGAVIRDILHRIRDRWPCRVIVWPVIVQGDAAPPQVIQALNGFQSEAVPRPDVLIVARGGGSVEDLWAFNDEGLARAVAACTIPVISAVGHETDTTLIDFVSDRRAPTPTGAAEMATPVLSELRGFVLDLERRRLGSFDQALRNRRERVALLGRALPKPQDLIDAAQQRLDYAAHRLDGGLLRNLNAHDTAFARTAARFSPALLERPRQLKAERVTQLSERATAALTRGVERQRQEFNRLSARLTPALTLRPLDLKREALGRLSQRFDAALSRRLDDAERRARLPDLQQRLGASFARLLSQKAERLHRLDQLRLSLDPDRPLNLGFARVSRADGHLVTSPDGVSAGEALTLTFKGDRTLGVVASDGTSAPPAPKPTPKPRPAPPKPEQGSLF</sequence>
<evidence type="ECO:0000256" key="4">
    <source>
        <dbReference type="ARBA" id="ARBA00022839"/>
    </source>
</evidence>
<dbReference type="InterPro" id="IPR025824">
    <property type="entry name" value="OB-fold_nuc-bd_dom"/>
</dbReference>
<evidence type="ECO:0000259" key="8">
    <source>
        <dbReference type="Pfam" id="PF02601"/>
    </source>
</evidence>
<keyword evidence="3 5" id="KW-0378">Hydrolase</keyword>
<feature type="domain" description="OB-fold nucleic acid binding" evidence="9">
    <location>
        <begin position="18"/>
        <end position="110"/>
    </location>
</feature>
<feature type="compositionally biased region" description="Pro residues" evidence="7">
    <location>
        <begin position="526"/>
        <end position="542"/>
    </location>
</feature>
<evidence type="ECO:0000256" key="1">
    <source>
        <dbReference type="ARBA" id="ARBA00022490"/>
    </source>
</evidence>
<dbReference type="GO" id="GO:0008855">
    <property type="term" value="F:exodeoxyribonuclease VII activity"/>
    <property type="evidence" value="ECO:0007669"/>
    <property type="project" value="UniProtKB-EC"/>
</dbReference>
<comment type="catalytic activity">
    <reaction evidence="5 6">
        <text>Exonucleolytic cleavage in either 5'- to 3'- or 3'- to 5'-direction to yield nucleoside 5'-phosphates.</text>
        <dbReference type="EC" id="3.1.11.6"/>
    </reaction>
</comment>
<evidence type="ECO:0000256" key="3">
    <source>
        <dbReference type="ARBA" id="ARBA00022801"/>
    </source>
</evidence>
<comment type="function">
    <text evidence="5">Bidirectionally degrades single-stranded DNA into large acid-insoluble oligonucleotides, which are then degraded further into small acid-soluble oligonucleotides.</text>
</comment>
<proteinExistence type="inferred from homology"/>
<dbReference type="RefSeq" id="WP_272741800.1">
    <property type="nucleotide sequence ID" value="NZ_JAQQKW010000007.1"/>
</dbReference>
<keyword evidence="4 5" id="KW-0269">Exonuclease</keyword>
<dbReference type="HAMAP" id="MF_00378">
    <property type="entry name" value="Exonuc_7_L"/>
    <property type="match status" value="1"/>
</dbReference>
<dbReference type="PANTHER" id="PTHR30008">
    <property type="entry name" value="EXODEOXYRIBONUCLEASE 7 LARGE SUBUNIT"/>
    <property type="match status" value="1"/>
</dbReference>
<dbReference type="PANTHER" id="PTHR30008:SF0">
    <property type="entry name" value="EXODEOXYRIBONUCLEASE 7 LARGE SUBUNIT"/>
    <property type="match status" value="1"/>
</dbReference>
<evidence type="ECO:0000256" key="6">
    <source>
        <dbReference type="RuleBase" id="RU004355"/>
    </source>
</evidence>
<organism evidence="10 11">
    <name type="scientific">Asticcacaulis currens</name>
    <dbReference type="NCBI Taxonomy" id="2984210"/>
    <lineage>
        <taxon>Bacteria</taxon>
        <taxon>Pseudomonadati</taxon>
        <taxon>Pseudomonadota</taxon>
        <taxon>Alphaproteobacteria</taxon>
        <taxon>Caulobacterales</taxon>
        <taxon>Caulobacteraceae</taxon>
        <taxon>Asticcacaulis</taxon>
    </lineage>
</organism>
<evidence type="ECO:0000256" key="5">
    <source>
        <dbReference type="HAMAP-Rule" id="MF_00378"/>
    </source>
</evidence>
<evidence type="ECO:0000256" key="7">
    <source>
        <dbReference type="SAM" id="MobiDB-lite"/>
    </source>
</evidence>
<comment type="similarity">
    <text evidence="5 6">Belongs to the XseA family.</text>
</comment>
<keyword evidence="1 5" id="KW-0963">Cytoplasm</keyword>
<dbReference type="EMBL" id="JAQQKW010000007">
    <property type="protein sequence ID" value="MDC7695115.1"/>
    <property type="molecule type" value="Genomic_DNA"/>
</dbReference>
<dbReference type="Proteomes" id="UP001216595">
    <property type="component" value="Unassembled WGS sequence"/>
</dbReference>
<name>A0ABT5IFZ5_9CAUL</name>
<comment type="caution">
    <text evidence="10">The sequence shown here is derived from an EMBL/GenBank/DDBJ whole genome shotgun (WGS) entry which is preliminary data.</text>
</comment>
<evidence type="ECO:0000313" key="10">
    <source>
        <dbReference type="EMBL" id="MDC7695115.1"/>
    </source>
</evidence>
<gene>
    <name evidence="5 10" type="primary">xseA</name>
    <name evidence="10" type="ORF">PQU94_12580</name>
</gene>
<dbReference type="Pfam" id="PF02601">
    <property type="entry name" value="Exonuc_VII_L"/>
    <property type="match status" value="1"/>
</dbReference>
<evidence type="ECO:0000256" key="2">
    <source>
        <dbReference type="ARBA" id="ARBA00022722"/>
    </source>
</evidence>
<feature type="region of interest" description="Disordered" evidence="7">
    <location>
        <begin position="516"/>
        <end position="548"/>
    </location>
</feature>
<dbReference type="InterPro" id="IPR020579">
    <property type="entry name" value="Exonuc_VII_lsu_C"/>
</dbReference>
<accession>A0ABT5IFZ5</accession>
<comment type="subunit">
    <text evidence="5">Heterooligomer composed of large and small subunits.</text>
</comment>
<evidence type="ECO:0000313" key="11">
    <source>
        <dbReference type="Proteomes" id="UP001216595"/>
    </source>
</evidence>
<dbReference type="NCBIfam" id="TIGR00237">
    <property type="entry name" value="xseA"/>
    <property type="match status" value="1"/>
</dbReference>
<dbReference type="Pfam" id="PF13742">
    <property type="entry name" value="tRNA_anti_2"/>
    <property type="match status" value="1"/>
</dbReference>